<proteinExistence type="inferred from homology"/>
<evidence type="ECO:0000259" key="5">
    <source>
        <dbReference type="Pfam" id="PF00535"/>
    </source>
</evidence>
<keyword evidence="3 6" id="KW-0808">Transferase</keyword>
<sequence>MNFSFHKESASTSKNIAISVLICAKNEAENLKQFLPSILEQEYQNFEVVLINDDSTDETLKVMEAFKEKHSSIKIVNVKTIEKFWGNKKYALTLGIKAATHNFLLFTDADCKPVSRHWISEMSSHFSNTKSIVIGYGAYKKIKGSFLNKLIRFETLLSATQYFSYAILGQPYMAVGRNLAYRKETFFVANGFMNHMEIKSGDDDLFINQVSNKLNTSISISKNSFTLSEPKTSFKAWIKQKQRHISTAKHYKFKHKIALGLFYTSQLLFWVLAILLLSTLFNWKIVLALITLRFSIQFISLGLISKKLNEKGLIILFPFLELFLITFQFYIFIKNLISKPQHWK</sequence>
<keyword evidence="4" id="KW-0812">Transmembrane</keyword>
<feature type="domain" description="Glycosyltransferase 2-like" evidence="5">
    <location>
        <begin position="19"/>
        <end position="184"/>
    </location>
</feature>
<dbReference type="Gene3D" id="3.90.550.10">
    <property type="entry name" value="Spore Coat Polysaccharide Biosynthesis Protein SpsA, Chain A"/>
    <property type="match status" value="1"/>
</dbReference>
<dbReference type="RefSeq" id="WP_120199496.1">
    <property type="nucleotide sequence ID" value="NZ_RAQJ01000001.1"/>
</dbReference>
<evidence type="ECO:0000256" key="1">
    <source>
        <dbReference type="ARBA" id="ARBA00006739"/>
    </source>
</evidence>
<evidence type="ECO:0000256" key="2">
    <source>
        <dbReference type="ARBA" id="ARBA00022676"/>
    </source>
</evidence>
<dbReference type="OrthoDB" id="9800276at2"/>
<keyword evidence="7" id="KW-1185">Reference proteome</keyword>
<dbReference type="PANTHER" id="PTHR43630">
    <property type="entry name" value="POLY-BETA-1,6-N-ACETYL-D-GLUCOSAMINE SYNTHASE"/>
    <property type="match status" value="1"/>
</dbReference>
<protein>
    <submittedName>
        <fullName evidence="6">Cellulose synthase/poly-beta-1,6-N-acetylglucosamine synthase-like glycosyltransferase</fullName>
    </submittedName>
</protein>
<dbReference type="Pfam" id="PF00535">
    <property type="entry name" value="Glycos_transf_2"/>
    <property type="match status" value="1"/>
</dbReference>
<dbReference type="EMBL" id="RAQJ01000001">
    <property type="protein sequence ID" value="RKE98275.1"/>
    <property type="molecule type" value="Genomic_DNA"/>
</dbReference>
<keyword evidence="4" id="KW-1133">Transmembrane helix</keyword>
<gene>
    <name evidence="6" type="ORF">BXY80_0353</name>
</gene>
<evidence type="ECO:0000256" key="4">
    <source>
        <dbReference type="SAM" id="Phobius"/>
    </source>
</evidence>
<reference evidence="6 7" key="1">
    <citation type="submission" date="2018-09" db="EMBL/GenBank/DDBJ databases">
        <title>Genomic Encyclopedia of Archaeal and Bacterial Type Strains, Phase II (KMG-II): from individual species to whole genera.</title>
        <authorList>
            <person name="Goeker M."/>
        </authorList>
    </citation>
    <scope>NUCLEOTIDE SEQUENCE [LARGE SCALE GENOMIC DNA]</scope>
    <source>
        <strain evidence="6 7">DSM 26283</strain>
    </source>
</reference>
<feature type="transmembrane region" description="Helical" evidence="4">
    <location>
        <begin position="313"/>
        <end position="333"/>
    </location>
</feature>
<dbReference type="Proteomes" id="UP000284892">
    <property type="component" value="Unassembled WGS sequence"/>
</dbReference>
<name>A0A420DVN0_9FLAO</name>
<dbReference type="SUPFAM" id="SSF53448">
    <property type="entry name" value="Nucleotide-diphospho-sugar transferases"/>
    <property type="match status" value="1"/>
</dbReference>
<feature type="transmembrane region" description="Helical" evidence="4">
    <location>
        <begin position="257"/>
        <end position="277"/>
    </location>
</feature>
<organism evidence="6 7">
    <name type="scientific">Ichthyenterobacterium magnum</name>
    <dbReference type="NCBI Taxonomy" id="1230530"/>
    <lineage>
        <taxon>Bacteria</taxon>
        <taxon>Pseudomonadati</taxon>
        <taxon>Bacteroidota</taxon>
        <taxon>Flavobacteriia</taxon>
        <taxon>Flavobacteriales</taxon>
        <taxon>Flavobacteriaceae</taxon>
        <taxon>Ichthyenterobacterium</taxon>
    </lineage>
</organism>
<keyword evidence="2" id="KW-0328">Glycosyltransferase</keyword>
<feature type="transmembrane region" description="Helical" evidence="4">
    <location>
        <begin position="283"/>
        <end position="304"/>
    </location>
</feature>
<dbReference type="GO" id="GO:0016757">
    <property type="term" value="F:glycosyltransferase activity"/>
    <property type="evidence" value="ECO:0007669"/>
    <property type="project" value="UniProtKB-KW"/>
</dbReference>
<comment type="caution">
    <text evidence="6">The sequence shown here is derived from an EMBL/GenBank/DDBJ whole genome shotgun (WGS) entry which is preliminary data.</text>
</comment>
<evidence type="ECO:0000313" key="6">
    <source>
        <dbReference type="EMBL" id="RKE98275.1"/>
    </source>
</evidence>
<dbReference type="InterPro" id="IPR001173">
    <property type="entry name" value="Glyco_trans_2-like"/>
</dbReference>
<evidence type="ECO:0000313" key="7">
    <source>
        <dbReference type="Proteomes" id="UP000284892"/>
    </source>
</evidence>
<keyword evidence="4" id="KW-0472">Membrane</keyword>
<dbReference type="AlphaFoldDB" id="A0A420DVN0"/>
<dbReference type="InterPro" id="IPR029044">
    <property type="entry name" value="Nucleotide-diphossugar_trans"/>
</dbReference>
<dbReference type="PANTHER" id="PTHR43630:SF1">
    <property type="entry name" value="POLY-BETA-1,6-N-ACETYL-D-GLUCOSAMINE SYNTHASE"/>
    <property type="match status" value="1"/>
</dbReference>
<evidence type="ECO:0000256" key="3">
    <source>
        <dbReference type="ARBA" id="ARBA00022679"/>
    </source>
</evidence>
<accession>A0A420DVN0</accession>
<comment type="similarity">
    <text evidence="1">Belongs to the glycosyltransferase 2 family.</text>
</comment>